<protein>
    <recommendedName>
        <fullName evidence="1">3-keto-alpha-glucoside-1,2-lyase/3-keto-2-hydroxy-glucal hydratase domain-containing protein</fullName>
    </recommendedName>
</protein>
<organism evidence="2">
    <name type="scientific">uncultured Armatimonadetes bacterium</name>
    <dbReference type="NCBI Taxonomy" id="157466"/>
    <lineage>
        <taxon>Bacteria</taxon>
        <taxon>Bacillati</taxon>
        <taxon>Armatimonadota</taxon>
        <taxon>environmental samples</taxon>
    </lineage>
</organism>
<dbReference type="EMBL" id="CADCTO010000603">
    <property type="protein sequence ID" value="CAA9290983.1"/>
    <property type="molecule type" value="Genomic_DNA"/>
</dbReference>
<dbReference type="Gene3D" id="2.60.120.560">
    <property type="entry name" value="Exo-inulinase, domain 1"/>
    <property type="match status" value="1"/>
</dbReference>
<dbReference type="InterPro" id="IPR010496">
    <property type="entry name" value="AL/BT2_dom"/>
</dbReference>
<evidence type="ECO:0000259" key="1">
    <source>
        <dbReference type="Pfam" id="PF06439"/>
    </source>
</evidence>
<dbReference type="GO" id="GO:0016787">
    <property type="term" value="F:hydrolase activity"/>
    <property type="evidence" value="ECO:0007669"/>
    <property type="project" value="InterPro"/>
</dbReference>
<gene>
    <name evidence="2" type="ORF">AVDCRST_MAG63-4326</name>
</gene>
<proteinExistence type="predicted"/>
<reference evidence="2" key="1">
    <citation type="submission" date="2020-02" db="EMBL/GenBank/DDBJ databases">
        <authorList>
            <person name="Meier V. D."/>
        </authorList>
    </citation>
    <scope>NUCLEOTIDE SEQUENCE</scope>
    <source>
        <strain evidence="2">AVDCRST_MAG63</strain>
    </source>
</reference>
<feature type="domain" description="3-keto-alpha-glucoside-1,2-lyase/3-keto-2-hydroxy-glucal hydratase" evidence="1">
    <location>
        <begin position="40"/>
        <end position="223"/>
    </location>
</feature>
<name>A0A6J4JYI7_9BACT</name>
<dbReference type="Pfam" id="PF06439">
    <property type="entry name" value="3keto-disac_hyd"/>
    <property type="match status" value="1"/>
</dbReference>
<accession>A0A6J4JYI7</accession>
<dbReference type="AlphaFoldDB" id="A0A6J4JYI7"/>
<sequence length="232" mass="25166">MTTPPARRALLYGVLLLGGIAACSVVPSPSAGKGPKAPPWAHLFDGKTLTGWERKAVHGGRGGLWEVRNGVLVGNQDADHSGGLLGTRRKHGDAEVELEFRADFPADSGLFLRTAPNGDGYQVTLDNKADGFIGSLYVPSSGFVAQDRGWAKKYQPGAWNRLRARIAGQPPRVQVWLNGKPTVDFRDTRKRLPRTGYLGLQVHGGAGSWGKNSRIRFRNLRLRDLSAPAVRP</sequence>
<dbReference type="PROSITE" id="PS51257">
    <property type="entry name" value="PROKAR_LIPOPROTEIN"/>
    <property type="match status" value="1"/>
</dbReference>
<evidence type="ECO:0000313" key="2">
    <source>
        <dbReference type="EMBL" id="CAA9290983.1"/>
    </source>
</evidence>